<feature type="domain" description="HTH cro/C1-type" evidence="2">
    <location>
        <begin position="81"/>
        <end position="132"/>
    </location>
</feature>
<dbReference type="PROSITE" id="PS50943">
    <property type="entry name" value="HTH_CROC1"/>
    <property type="match status" value="2"/>
</dbReference>
<gene>
    <name evidence="3" type="ORF">MPRG_65240</name>
</gene>
<sequence>MSRRVLRGFSPDAFLHARQRRGLSQSDLARLADLGLSTVKAWESGRRSPQVDLLKRAMDFLQAPVDEVVTIAADDRYPGDWRVIRGLTQPQLAAAAKIATSTLRAIESAELTLTDANASTLARLLGITKDTYRASYQRARTRPAGTSA</sequence>
<organism evidence="3 4">
    <name type="scientific">Mycobacterium paragordonae</name>
    <dbReference type="NCBI Taxonomy" id="1389713"/>
    <lineage>
        <taxon>Bacteria</taxon>
        <taxon>Bacillati</taxon>
        <taxon>Actinomycetota</taxon>
        <taxon>Actinomycetes</taxon>
        <taxon>Mycobacteriales</taxon>
        <taxon>Mycobacteriaceae</taxon>
        <taxon>Mycobacterium</taxon>
    </lineage>
</organism>
<accession>A0ABQ1CFI1</accession>
<reference evidence="3 4" key="1">
    <citation type="journal article" date="2019" name="Emerg. Microbes Infect.">
        <title>Comprehensive subspecies identification of 175 nontuberculous mycobacteria species based on 7547 genomic profiles.</title>
        <authorList>
            <person name="Matsumoto Y."/>
            <person name="Kinjo T."/>
            <person name="Motooka D."/>
            <person name="Nabeya D."/>
            <person name="Jung N."/>
            <person name="Uechi K."/>
            <person name="Horii T."/>
            <person name="Iida T."/>
            <person name="Fujita J."/>
            <person name="Nakamura S."/>
        </authorList>
    </citation>
    <scope>NUCLEOTIDE SEQUENCE [LARGE SCALE GENOMIC DNA]</scope>
    <source>
        <strain evidence="3 4">JCM 18565</strain>
    </source>
</reference>
<feature type="domain" description="HTH cro/C1-type" evidence="2">
    <location>
        <begin position="17"/>
        <end position="68"/>
    </location>
</feature>
<keyword evidence="1" id="KW-0238">DNA-binding</keyword>
<dbReference type="SUPFAM" id="SSF47413">
    <property type="entry name" value="lambda repressor-like DNA-binding domains"/>
    <property type="match status" value="2"/>
</dbReference>
<dbReference type="SMART" id="SM00530">
    <property type="entry name" value="HTH_XRE"/>
    <property type="match status" value="2"/>
</dbReference>
<dbReference type="InterPro" id="IPR010982">
    <property type="entry name" value="Lambda_DNA-bd_dom_sf"/>
</dbReference>
<proteinExistence type="predicted"/>
<name>A0ABQ1CFI1_9MYCO</name>
<dbReference type="Gene3D" id="1.10.260.40">
    <property type="entry name" value="lambda repressor-like DNA-binding domains"/>
    <property type="match status" value="2"/>
</dbReference>
<dbReference type="Pfam" id="PF01381">
    <property type="entry name" value="HTH_3"/>
    <property type="match status" value="2"/>
</dbReference>
<protein>
    <recommendedName>
        <fullName evidence="2">HTH cro/C1-type domain-containing protein</fullName>
    </recommendedName>
</protein>
<dbReference type="PANTHER" id="PTHR46558">
    <property type="entry name" value="TRACRIPTIONAL REGULATORY PROTEIN-RELATED-RELATED"/>
    <property type="match status" value="1"/>
</dbReference>
<dbReference type="PANTHER" id="PTHR46558:SF11">
    <property type="entry name" value="HTH-TYPE TRANSCRIPTIONAL REGULATOR XRE"/>
    <property type="match status" value="1"/>
</dbReference>
<evidence type="ECO:0000313" key="4">
    <source>
        <dbReference type="Proteomes" id="UP000465240"/>
    </source>
</evidence>
<dbReference type="InterPro" id="IPR001387">
    <property type="entry name" value="Cro/C1-type_HTH"/>
</dbReference>
<dbReference type="Proteomes" id="UP000465240">
    <property type="component" value="Unassembled WGS sequence"/>
</dbReference>
<evidence type="ECO:0000259" key="2">
    <source>
        <dbReference type="PROSITE" id="PS50943"/>
    </source>
</evidence>
<keyword evidence="4" id="KW-1185">Reference proteome</keyword>
<comment type="caution">
    <text evidence="3">The sequence shown here is derived from an EMBL/GenBank/DDBJ whole genome shotgun (WGS) entry which is preliminary data.</text>
</comment>
<evidence type="ECO:0000313" key="3">
    <source>
        <dbReference type="EMBL" id="GFG83248.1"/>
    </source>
</evidence>
<dbReference type="CDD" id="cd00093">
    <property type="entry name" value="HTH_XRE"/>
    <property type="match status" value="2"/>
</dbReference>
<dbReference type="EMBL" id="BLKX01000003">
    <property type="protein sequence ID" value="GFG83248.1"/>
    <property type="molecule type" value="Genomic_DNA"/>
</dbReference>
<dbReference type="RefSeq" id="WP_120795159.1">
    <property type="nucleotide sequence ID" value="NZ_BLKX01000003.1"/>
</dbReference>
<evidence type="ECO:0000256" key="1">
    <source>
        <dbReference type="ARBA" id="ARBA00023125"/>
    </source>
</evidence>